<comment type="pathway">
    <text evidence="1">Lipid metabolism; malonyl-CoA biosynthesis; malonyl-CoA from acetyl-CoA: step 1/1.</text>
</comment>
<dbReference type="GO" id="GO:0005524">
    <property type="term" value="F:ATP binding"/>
    <property type="evidence" value="ECO:0007669"/>
    <property type="project" value="UniProtKB-KW"/>
</dbReference>
<comment type="caution">
    <text evidence="12">The sequence shown here is derived from an EMBL/GenBank/DDBJ whole genome shotgun (WGS) entry which is preliminary data.</text>
</comment>
<dbReference type="PATRIC" id="fig|1439726.3.peg.3867"/>
<dbReference type="PANTHER" id="PTHR42853:SF3">
    <property type="entry name" value="ACETYL-COENZYME A CARBOXYLASE CARBOXYL TRANSFERASE SUBUNIT ALPHA, CHLOROPLASTIC"/>
    <property type="match status" value="1"/>
</dbReference>
<evidence type="ECO:0000259" key="11">
    <source>
        <dbReference type="PROSITE" id="PS50989"/>
    </source>
</evidence>
<evidence type="ECO:0000256" key="4">
    <source>
        <dbReference type="ARBA" id="ARBA00022679"/>
    </source>
</evidence>
<dbReference type="InterPro" id="IPR011763">
    <property type="entry name" value="COA_CT_C"/>
</dbReference>
<dbReference type="EC" id="2.1.3.15" evidence="2"/>
<dbReference type="SUPFAM" id="SSF52096">
    <property type="entry name" value="ClpP/crotonase"/>
    <property type="match status" value="1"/>
</dbReference>
<dbReference type="Gene3D" id="3.90.226.10">
    <property type="entry name" value="2-enoyl-CoA Hydratase, Chain A, domain 1"/>
    <property type="match status" value="1"/>
</dbReference>
<keyword evidence="6" id="KW-0276">Fatty acid metabolism</keyword>
<comment type="catalytic activity">
    <reaction evidence="10">
        <text>N(6)-carboxybiotinyl-L-lysyl-[protein] + acetyl-CoA = N(6)-biotinyl-L-lysyl-[protein] + malonyl-CoA</text>
        <dbReference type="Rhea" id="RHEA:54728"/>
        <dbReference type="Rhea" id="RHEA-COMP:10505"/>
        <dbReference type="Rhea" id="RHEA-COMP:10506"/>
        <dbReference type="ChEBI" id="CHEBI:57288"/>
        <dbReference type="ChEBI" id="CHEBI:57384"/>
        <dbReference type="ChEBI" id="CHEBI:83144"/>
        <dbReference type="ChEBI" id="CHEBI:83145"/>
        <dbReference type="EC" id="2.1.3.15"/>
    </reaction>
</comment>
<evidence type="ECO:0000256" key="10">
    <source>
        <dbReference type="ARBA" id="ARBA00049152"/>
    </source>
</evidence>
<keyword evidence="5" id="KW-0547">Nucleotide-binding</keyword>
<evidence type="ECO:0000256" key="2">
    <source>
        <dbReference type="ARBA" id="ARBA00011883"/>
    </source>
</evidence>
<evidence type="ECO:0000256" key="7">
    <source>
        <dbReference type="ARBA" id="ARBA00022840"/>
    </source>
</evidence>
<name>A0A1E3GY63_9HYPH</name>
<organism evidence="12 13">
    <name type="scientific">Methylobrevis pamukkalensis</name>
    <dbReference type="NCBI Taxonomy" id="1439726"/>
    <lineage>
        <taxon>Bacteria</taxon>
        <taxon>Pseudomonadati</taxon>
        <taxon>Pseudomonadota</taxon>
        <taxon>Alphaproteobacteria</taxon>
        <taxon>Hyphomicrobiales</taxon>
        <taxon>Pleomorphomonadaceae</taxon>
        <taxon>Methylobrevis</taxon>
    </lineage>
</organism>
<keyword evidence="9" id="KW-0275">Fatty acid biosynthesis</keyword>
<keyword evidence="12" id="KW-0436">Ligase</keyword>
<dbReference type="GO" id="GO:0009317">
    <property type="term" value="C:acetyl-CoA carboxylase complex"/>
    <property type="evidence" value="ECO:0007669"/>
    <property type="project" value="InterPro"/>
</dbReference>
<dbReference type="GO" id="GO:0016743">
    <property type="term" value="F:carboxyl- or carbamoyltransferase activity"/>
    <property type="evidence" value="ECO:0007669"/>
    <property type="project" value="InterPro"/>
</dbReference>
<gene>
    <name evidence="12" type="primary">accA</name>
    <name evidence="12" type="ORF">A6302_03669</name>
</gene>
<keyword evidence="4 12" id="KW-0808">Transferase</keyword>
<proteinExistence type="predicted"/>
<sequence>MARPEGYRKSVRLMKLADRFGLPVISFVDTAGAYPGIGAEERGQAEAIARSTQACLQLSVPNVALVIGEGGSGGAIAIATCNRVFMLEHAIYSVISPEGAASILWKDSARAQDAATNMKITAQDLVRLGIIDGIVKEPMGGAHRDTDAAIRSAGETIEAALAEFDGKTPAEIRGARRDKFLAIGRSL</sequence>
<evidence type="ECO:0000313" key="12">
    <source>
        <dbReference type="EMBL" id="ODN69019.1"/>
    </source>
</evidence>
<dbReference type="PROSITE" id="PS50989">
    <property type="entry name" value="COA_CT_CTER"/>
    <property type="match status" value="1"/>
</dbReference>
<dbReference type="InterPro" id="IPR029045">
    <property type="entry name" value="ClpP/crotonase-like_dom_sf"/>
</dbReference>
<dbReference type="InterPro" id="IPR001095">
    <property type="entry name" value="Acetyl_CoA_COase_a_su"/>
</dbReference>
<feature type="domain" description="CoA carboxyltransferase C-terminal" evidence="11">
    <location>
        <begin position="1"/>
        <end position="163"/>
    </location>
</feature>
<accession>A0A1E3GY63</accession>
<dbReference type="GO" id="GO:2001295">
    <property type="term" value="P:malonyl-CoA biosynthetic process"/>
    <property type="evidence" value="ECO:0007669"/>
    <property type="project" value="UniProtKB-UniPathway"/>
</dbReference>
<evidence type="ECO:0000256" key="6">
    <source>
        <dbReference type="ARBA" id="ARBA00022832"/>
    </source>
</evidence>
<reference evidence="12 13" key="1">
    <citation type="submission" date="2016-07" db="EMBL/GenBank/DDBJ databases">
        <title>Draft Genome Sequence of Methylobrevis pamukkalensis PK2.</title>
        <authorList>
            <person name="Vasilenko O.V."/>
            <person name="Doronina N.V."/>
            <person name="Shmareva M.N."/>
            <person name="Tarlachkov S.V."/>
            <person name="Mustakhimov I."/>
            <person name="Trotsenko Y.A."/>
        </authorList>
    </citation>
    <scope>NUCLEOTIDE SEQUENCE [LARGE SCALE GENOMIC DNA]</scope>
    <source>
        <strain evidence="12 13">PK2</strain>
    </source>
</reference>
<evidence type="ECO:0000256" key="1">
    <source>
        <dbReference type="ARBA" id="ARBA00004956"/>
    </source>
</evidence>
<evidence type="ECO:0000256" key="3">
    <source>
        <dbReference type="ARBA" id="ARBA00022516"/>
    </source>
</evidence>
<protein>
    <recommendedName>
        <fullName evidence="2">acetyl-CoA carboxytransferase</fullName>
        <ecNumber evidence="2">2.1.3.15</ecNumber>
    </recommendedName>
</protein>
<dbReference type="GO" id="GO:0003989">
    <property type="term" value="F:acetyl-CoA carboxylase activity"/>
    <property type="evidence" value="ECO:0007669"/>
    <property type="project" value="InterPro"/>
</dbReference>
<evidence type="ECO:0000256" key="5">
    <source>
        <dbReference type="ARBA" id="ARBA00022741"/>
    </source>
</evidence>
<keyword evidence="7" id="KW-0067">ATP-binding</keyword>
<dbReference type="Pfam" id="PF03255">
    <property type="entry name" value="ACCA"/>
    <property type="match status" value="1"/>
</dbReference>
<keyword evidence="13" id="KW-1185">Reference proteome</keyword>
<dbReference type="UniPathway" id="UPA00655">
    <property type="reaction ID" value="UER00711"/>
</dbReference>
<evidence type="ECO:0000256" key="8">
    <source>
        <dbReference type="ARBA" id="ARBA00023098"/>
    </source>
</evidence>
<dbReference type="PRINTS" id="PR01069">
    <property type="entry name" value="ACCCTRFRASEA"/>
</dbReference>
<evidence type="ECO:0000313" key="13">
    <source>
        <dbReference type="Proteomes" id="UP000094622"/>
    </source>
</evidence>
<keyword evidence="8" id="KW-0443">Lipid metabolism</keyword>
<dbReference type="GO" id="GO:0006633">
    <property type="term" value="P:fatty acid biosynthetic process"/>
    <property type="evidence" value="ECO:0007669"/>
    <property type="project" value="UniProtKB-KW"/>
</dbReference>
<dbReference type="AlphaFoldDB" id="A0A1E3GY63"/>
<dbReference type="Proteomes" id="UP000094622">
    <property type="component" value="Unassembled WGS sequence"/>
</dbReference>
<dbReference type="PANTHER" id="PTHR42853">
    <property type="entry name" value="ACETYL-COENZYME A CARBOXYLASE CARBOXYL TRANSFERASE SUBUNIT ALPHA"/>
    <property type="match status" value="1"/>
</dbReference>
<dbReference type="EMBL" id="MCRJ01000115">
    <property type="protein sequence ID" value="ODN69019.1"/>
    <property type="molecule type" value="Genomic_DNA"/>
</dbReference>
<keyword evidence="3" id="KW-0444">Lipid biosynthesis</keyword>
<evidence type="ECO:0000256" key="9">
    <source>
        <dbReference type="ARBA" id="ARBA00023160"/>
    </source>
</evidence>